<dbReference type="RefSeq" id="WP_004475871.1">
    <property type="nucleotide sequence ID" value="NZ_AHON02000057.1"/>
</dbReference>
<accession>A0A0E2BCR7</accession>
<evidence type="ECO:0000313" key="2">
    <source>
        <dbReference type="Proteomes" id="UP000006329"/>
    </source>
</evidence>
<proteinExistence type="predicted"/>
<keyword evidence="2" id="KW-1185">Reference proteome</keyword>
<protein>
    <submittedName>
        <fullName evidence="1">Uncharacterized protein</fullName>
    </submittedName>
</protein>
<gene>
    <name evidence="1" type="ORF">LEP1GSC179_4157</name>
</gene>
<organism evidence="1 2">
    <name type="scientific">Leptospira santarosai str. MOR084</name>
    <dbReference type="NCBI Taxonomy" id="1049984"/>
    <lineage>
        <taxon>Bacteria</taxon>
        <taxon>Pseudomonadati</taxon>
        <taxon>Spirochaetota</taxon>
        <taxon>Spirochaetia</taxon>
        <taxon>Leptospirales</taxon>
        <taxon>Leptospiraceae</taxon>
        <taxon>Leptospira</taxon>
    </lineage>
</organism>
<reference evidence="1" key="1">
    <citation type="submission" date="2012-10" db="EMBL/GenBank/DDBJ databases">
        <authorList>
            <person name="Harkins D.M."/>
            <person name="Durkin A.S."/>
            <person name="Brinkac L.M."/>
            <person name="Haft D.H."/>
            <person name="Selengut J.D."/>
            <person name="Sanka R."/>
            <person name="DePew J."/>
            <person name="Purushe J."/>
            <person name="Matthias M.A."/>
            <person name="Vinetz J.M."/>
            <person name="Sutton G.G."/>
            <person name="Nierman W.C."/>
            <person name="Fouts D.E."/>
        </authorList>
    </citation>
    <scope>NUCLEOTIDE SEQUENCE [LARGE SCALE GENOMIC DNA]</scope>
    <source>
        <strain evidence="1">MOR084</strain>
    </source>
</reference>
<dbReference type="AlphaFoldDB" id="A0A0E2BCR7"/>
<dbReference type="Proteomes" id="UP000006329">
    <property type="component" value="Unassembled WGS sequence"/>
</dbReference>
<comment type="caution">
    <text evidence="1">The sequence shown here is derived from an EMBL/GenBank/DDBJ whole genome shotgun (WGS) entry which is preliminary data.</text>
</comment>
<evidence type="ECO:0000313" key="1">
    <source>
        <dbReference type="EMBL" id="EKO33157.1"/>
    </source>
</evidence>
<sequence>MTHTKSLSQFLSRKTTAKLLSKKESSRNLVGSSNHSSYSLPQSLIFFSKMIEKEKGRILSIDVLLKSGIEVARGF</sequence>
<dbReference type="EMBL" id="AHON02000057">
    <property type="protein sequence ID" value="EKO33157.1"/>
    <property type="molecule type" value="Genomic_DNA"/>
</dbReference>
<name>A0A0E2BCR7_9LEPT</name>